<accession>A0A919WLD5</accession>
<dbReference type="Proteomes" id="UP000682111">
    <property type="component" value="Unassembled WGS sequence"/>
</dbReference>
<keyword evidence="2" id="KW-0949">S-adenosyl-L-methionine</keyword>
<dbReference type="NCBIfam" id="TIGR04478">
    <property type="entry name" value="rSAM_YfkAB"/>
    <property type="match status" value="1"/>
</dbReference>
<dbReference type="InterPro" id="IPR014866">
    <property type="entry name" value="YfkB"/>
</dbReference>
<dbReference type="PANTHER" id="PTHR42836:SF2">
    <property type="entry name" value="PROTEIN YFKA-RELATED"/>
    <property type="match status" value="1"/>
</dbReference>
<keyword evidence="8" id="KW-1185">Reference proteome</keyword>
<protein>
    <submittedName>
        <fullName evidence="7">Radical SAM/CxCxxxxC motif protein YfkAB</fullName>
    </submittedName>
</protein>
<dbReference type="SUPFAM" id="SSF102114">
    <property type="entry name" value="Radical SAM enzymes"/>
    <property type="match status" value="1"/>
</dbReference>
<evidence type="ECO:0000259" key="6">
    <source>
        <dbReference type="PROSITE" id="PS51918"/>
    </source>
</evidence>
<dbReference type="SFLD" id="SFLDG01097">
    <property type="entry name" value="Uncharacterised_Radical_SAM_Su"/>
    <property type="match status" value="1"/>
</dbReference>
<keyword evidence="3" id="KW-0479">Metal-binding</keyword>
<feature type="domain" description="Radical SAM core" evidence="6">
    <location>
        <begin position="24"/>
        <end position="254"/>
    </location>
</feature>
<proteinExistence type="predicted"/>
<keyword evidence="5" id="KW-0411">Iron-sulfur</keyword>
<evidence type="ECO:0000256" key="4">
    <source>
        <dbReference type="ARBA" id="ARBA00023004"/>
    </source>
</evidence>
<dbReference type="GO" id="GO:0046872">
    <property type="term" value="F:metal ion binding"/>
    <property type="evidence" value="ECO:0007669"/>
    <property type="project" value="UniProtKB-KW"/>
</dbReference>
<dbReference type="InterPro" id="IPR013785">
    <property type="entry name" value="Aldolase_TIM"/>
</dbReference>
<dbReference type="InterPro" id="IPR031004">
    <property type="entry name" value="rSAM_YfkAB"/>
</dbReference>
<organism evidence="7 8">
    <name type="scientific">Robertmurraya siralis</name>
    <dbReference type="NCBI Taxonomy" id="77777"/>
    <lineage>
        <taxon>Bacteria</taxon>
        <taxon>Bacillati</taxon>
        <taxon>Bacillota</taxon>
        <taxon>Bacilli</taxon>
        <taxon>Bacillales</taxon>
        <taxon>Bacillaceae</taxon>
        <taxon>Robertmurraya</taxon>
    </lineage>
</organism>
<dbReference type="Gene3D" id="3.20.20.70">
    <property type="entry name" value="Aldolase class I"/>
    <property type="match status" value="1"/>
</dbReference>
<name>A0A919WLD5_9BACI</name>
<keyword evidence="1" id="KW-0004">4Fe-4S</keyword>
<comment type="caution">
    <text evidence="7">The sequence shown here is derived from an EMBL/GenBank/DDBJ whole genome shotgun (WGS) entry which is preliminary data.</text>
</comment>
<evidence type="ECO:0000256" key="1">
    <source>
        <dbReference type="ARBA" id="ARBA00022485"/>
    </source>
</evidence>
<evidence type="ECO:0000256" key="5">
    <source>
        <dbReference type="ARBA" id="ARBA00023014"/>
    </source>
</evidence>
<dbReference type="PANTHER" id="PTHR42836">
    <property type="entry name" value="7-CARBOXY-7-DEAZAGUANINE SYNTHASE"/>
    <property type="match status" value="1"/>
</dbReference>
<dbReference type="GO" id="GO:0051539">
    <property type="term" value="F:4 iron, 4 sulfur cluster binding"/>
    <property type="evidence" value="ECO:0007669"/>
    <property type="project" value="UniProtKB-KW"/>
</dbReference>
<reference evidence="7" key="1">
    <citation type="submission" date="2021-03" db="EMBL/GenBank/DDBJ databases">
        <title>Antimicrobial resistance genes in bacteria isolated from Japanese honey, and their potential for conferring macrolide and lincosamide resistance in the American foulbrood pathogen Paenibacillus larvae.</title>
        <authorList>
            <person name="Okamoto M."/>
            <person name="Kumagai M."/>
            <person name="Kanamori H."/>
            <person name="Takamatsu D."/>
        </authorList>
    </citation>
    <scope>NUCLEOTIDE SEQUENCE</scope>
    <source>
        <strain evidence="7">J27TS8</strain>
    </source>
</reference>
<gene>
    <name evidence="7" type="ORF">J27TS8_37550</name>
</gene>
<dbReference type="RefSeq" id="WP_137742954.1">
    <property type="nucleotide sequence ID" value="NZ_BORC01000008.1"/>
</dbReference>
<dbReference type="SFLD" id="SFLDS00029">
    <property type="entry name" value="Radical_SAM"/>
    <property type="match status" value="1"/>
</dbReference>
<evidence type="ECO:0000256" key="3">
    <source>
        <dbReference type="ARBA" id="ARBA00022723"/>
    </source>
</evidence>
<dbReference type="Pfam" id="PF08756">
    <property type="entry name" value="YfkB"/>
    <property type="match status" value="1"/>
</dbReference>
<dbReference type="Pfam" id="PF04055">
    <property type="entry name" value="Radical_SAM"/>
    <property type="match status" value="1"/>
</dbReference>
<dbReference type="InterPro" id="IPR007197">
    <property type="entry name" value="rSAM"/>
</dbReference>
<keyword evidence="4" id="KW-0408">Iron</keyword>
<evidence type="ECO:0000256" key="2">
    <source>
        <dbReference type="ARBA" id="ARBA00022691"/>
    </source>
</evidence>
<dbReference type="PROSITE" id="PS51918">
    <property type="entry name" value="RADICAL_SAM"/>
    <property type="match status" value="1"/>
</dbReference>
<dbReference type="OrthoDB" id="2395634at2"/>
<dbReference type="AlphaFoldDB" id="A0A919WLD5"/>
<sequence>MNANTKAITPSFDPWEAYMDIEQYQKLTLTNIEFTTTTLCNMRCEHCAVGYTLQPKDPEGLPFDLLVKRLDEIPTLRSLSITGGEPMLSKKSVENYVLPLLQYAYARGVRTQINSNLTLDLERYEKIAPYLDVLHISHNWGTLEDFVEGGFAMMERKPSPAQRAVLFQRMIENSRALSESGVMVSAETMLSNRTLPYLEDIHRQVVTEMKCGRHEIHPMYPSDWASNLEVLTLEQIRDAIHHLLDIRNEDTWMLFGTLPFYPCNHDEKDLALLQRLYKSKNVTVRNDPDGRSRLNVNIFSGDIIVTDFGDTPSLGNIQTDSLSVAYERWMQTDLAKSLNCHCPAVRCLGPNVLVKNSYYNGVDFQQRTANIAK</sequence>
<dbReference type="EMBL" id="BORC01000008">
    <property type="protein sequence ID" value="GIN63762.1"/>
    <property type="molecule type" value="Genomic_DNA"/>
</dbReference>
<evidence type="ECO:0000313" key="8">
    <source>
        <dbReference type="Proteomes" id="UP000682111"/>
    </source>
</evidence>
<dbReference type="CDD" id="cd01335">
    <property type="entry name" value="Radical_SAM"/>
    <property type="match status" value="1"/>
</dbReference>
<dbReference type="InterPro" id="IPR058240">
    <property type="entry name" value="rSAM_sf"/>
</dbReference>
<evidence type="ECO:0000313" key="7">
    <source>
        <dbReference type="EMBL" id="GIN63762.1"/>
    </source>
</evidence>
<dbReference type="GO" id="GO:0003824">
    <property type="term" value="F:catalytic activity"/>
    <property type="evidence" value="ECO:0007669"/>
    <property type="project" value="InterPro"/>
</dbReference>